<proteinExistence type="predicted"/>
<keyword evidence="2" id="KW-1185">Reference proteome</keyword>
<protein>
    <submittedName>
        <fullName evidence="1">Uncharacterized protein</fullName>
    </submittedName>
</protein>
<evidence type="ECO:0000313" key="1">
    <source>
        <dbReference type="EMBL" id="GAX49532.1"/>
    </source>
</evidence>
<reference evidence="2" key="1">
    <citation type="submission" date="2017-05" db="EMBL/GenBank/DDBJ databases">
        <title>Streptomyces olivochromogenes NBRC 3561 whole genome shotgun sequence.</title>
        <authorList>
            <person name="Dohra H."/>
            <person name="Kodani S."/>
        </authorList>
    </citation>
    <scope>NUCLEOTIDE SEQUENCE [LARGE SCALE GENOMIC DNA]</scope>
    <source>
        <strain evidence="2">NBRC 3561</strain>
    </source>
</reference>
<gene>
    <name evidence="1" type="ORF">SO3561_01021</name>
</gene>
<evidence type="ECO:0000313" key="2">
    <source>
        <dbReference type="Proteomes" id="UP000217446"/>
    </source>
</evidence>
<dbReference type="EMBL" id="BDQI01000001">
    <property type="protein sequence ID" value="GAX49532.1"/>
    <property type="molecule type" value="Genomic_DNA"/>
</dbReference>
<organism evidence="1 2">
    <name type="scientific">Streptomyces olivochromogenes</name>
    <dbReference type="NCBI Taxonomy" id="1963"/>
    <lineage>
        <taxon>Bacteria</taxon>
        <taxon>Bacillati</taxon>
        <taxon>Actinomycetota</taxon>
        <taxon>Actinomycetes</taxon>
        <taxon>Kitasatosporales</taxon>
        <taxon>Streptomycetaceae</taxon>
        <taxon>Streptomyces</taxon>
    </lineage>
</organism>
<name>A0A250V611_STROL</name>
<accession>A0A250V611</accession>
<dbReference type="AlphaFoldDB" id="A0A250V611"/>
<sequence length="40" mass="4346">MCRSAIPPAHFRPRLAVPYGLLADSVPVWDLAETDGRVAP</sequence>
<comment type="caution">
    <text evidence="1">The sequence shown here is derived from an EMBL/GenBank/DDBJ whole genome shotgun (WGS) entry which is preliminary data.</text>
</comment>
<dbReference type="Proteomes" id="UP000217446">
    <property type="component" value="Unassembled WGS sequence"/>
</dbReference>